<accession>A0AA36GAG9</accession>
<evidence type="ECO:0000313" key="2">
    <source>
        <dbReference type="EMBL" id="CAJ0581521.1"/>
    </source>
</evidence>
<keyword evidence="3" id="KW-1185">Reference proteome</keyword>
<feature type="transmembrane region" description="Helical" evidence="1">
    <location>
        <begin position="39"/>
        <end position="61"/>
    </location>
</feature>
<sequence length="213" mass="23296">MTLFVAARLAQCTTAVWLSVARIVAVTCPIWWRNNGQPAVIPAAIGLITGATVVYTAIQPAAFQEIAADSWIAVAQVADPWLWAMVFVVGLGSTALHAIVAIALAVTLKRQGRPSTRPLLGALLAMAPKLYETWILVASGLQELHPVHLFWGLCFANFAYGALQQAGVTLCYSEQSQRMRDRRNWLVWRAGVRGTRPPREPRRPPRDTATTSV</sequence>
<proteinExistence type="predicted"/>
<feature type="transmembrane region" description="Helical" evidence="1">
    <location>
        <begin position="15"/>
        <end position="32"/>
    </location>
</feature>
<protein>
    <submittedName>
        <fullName evidence="2">Uncharacterized protein</fullName>
    </submittedName>
</protein>
<reference evidence="2" key="1">
    <citation type="submission" date="2023-06" db="EMBL/GenBank/DDBJ databases">
        <authorList>
            <person name="Delattre M."/>
        </authorList>
    </citation>
    <scope>NUCLEOTIDE SEQUENCE</scope>
    <source>
        <strain evidence="2">AF72</strain>
    </source>
</reference>
<feature type="non-terminal residue" evidence="2">
    <location>
        <position position="1"/>
    </location>
</feature>
<comment type="caution">
    <text evidence="2">The sequence shown here is derived from an EMBL/GenBank/DDBJ whole genome shotgun (WGS) entry which is preliminary data.</text>
</comment>
<keyword evidence="1" id="KW-0472">Membrane</keyword>
<dbReference type="EMBL" id="CATQJA010002663">
    <property type="protein sequence ID" value="CAJ0581521.1"/>
    <property type="molecule type" value="Genomic_DNA"/>
</dbReference>
<evidence type="ECO:0000256" key="1">
    <source>
        <dbReference type="SAM" id="Phobius"/>
    </source>
</evidence>
<feature type="transmembrane region" description="Helical" evidence="1">
    <location>
        <begin position="81"/>
        <end position="106"/>
    </location>
</feature>
<evidence type="ECO:0000313" key="3">
    <source>
        <dbReference type="Proteomes" id="UP001177023"/>
    </source>
</evidence>
<feature type="transmembrane region" description="Helical" evidence="1">
    <location>
        <begin position="149"/>
        <end position="173"/>
    </location>
</feature>
<organism evidence="2 3">
    <name type="scientific">Mesorhabditis spiculigera</name>
    <dbReference type="NCBI Taxonomy" id="96644"/>
    <lineage>
        <taxon>Eukaryota</taxon>
        <taxon>Metazoa</taxon>
        <taxon>Ecdysozoa</taxon>
        <taxon>Nematoda</taxon>
        <taxon>Chromadorea</taxon>
        <taxon>Rhabditida</taxon>
        <taxon>Rhabditina</taxon>
        <taxon>Rhabditomorpha</taxon>
        <taxon>Rhabditoidea</taxon>
        <taxon>Rhabditidae</taxon>
        <taxon>Mesorhabditinae</taxon>
        <taxon>Mesorhabditis</taxon>
    </lineage>
</organism>
<dbReference type="AlphaFoldDB" id="A0AA36GAG9"/>
<gene>
    <name evidence="2" type="ORF">MSPICULIGERA_LOCUS19678</name>
</gene>
<keyword evidence="1" id="KW-1133">Transmembrane helix</keyword>
<feature type="transmembrane region" description="Helical" evidence="1">
    <location>
        <begin position="118"/>
        <end position="137"/>
    </location>
</feature>
<keyword evidence="1" id="KW-0812">Transmembrane</keyword>
<dbReference type="Proteomes" id="UP001177023">
    <property type="component" value="Unassembled WGS sequence"/>
</dbReference>
<name>A0AA36GAG9_9BILA</name>